<gene>
    <name evidence="1" type="ORF">BVRB_000060</name>
</gene>
<evidence type="ECO:0000313" key="1">
    <source>
        <dbReference type="EMBL" id="KMS96292.1"/>
    </source>
</evidence>
<proteinExistence type="predicted"/>
<dbReference type="Gramene" id="KMS96292">
    <property type="protein sequence ID" value="KMS96292"/>
    <property type="gene ID" value="BVRB_000060"/>
</dbReference>
<keyword evidence="2" id="KW-1185">Reference proteome</keyword>
<organism evidence="1 2">
    <name type="scientific">Beta vulgaris subsp. vulgaris</name>
    <name type="common">Beet</name>
    <dbReference type="NCBI Taxonomy" id="3555"/>
    <lineage>
        <taxon>Eukaryota</taxon>
        <taxon>Viridiplantae</taxon>
        <taxon>Streptophyta</taxon>
        <taxon>Embryophyta</taxon>
        <taxon>Tracheophyta</taxon>
        <taxon>Spermatophyta</taxon>
        <taxon>Magnoliopsida</taxon>
        <taxon>eudicotyledons</taxon>
        <taxon>Gunneridae</taxon>
        <taxon>Pentapetalae</taxon>
        <taxon>Caryophyllales</taxon>
        <taxon>Chenopodiaceae</taxon>
        <taxon>Betoideae</taxon>
        <taxon>Beta</taxon>
    </lineage>
</organism>
<sequence>MIGHELCLSSICVHQPIGTRKAVEVTKAINISGMKKTFKLGWCMLSEF</sequence>
<dbReference type="Proteomes" id="UP000035740">
    <property type="component" value="Unassembled WGS sequence"/>
</dbReference>
<reference evidence="1 2" key="1">
    <citation type="journal article" date="2014" name="Nature">
        <title>The genome of the recently domesticated crop plant sugar beet (Beta vulgaris).</title>
        <authorList>
            <person name="Dohm J.C."/>
            <person name="Minoche A.E."/>
            <person name="Holtgrawe D."/>
            <person name="Capella-Gutierrez S."/>
            <person name="Zakrzewski F."/>
            <person name="Tafer H."/>
            <person name="Rupp O."/>
            <person name="Sorensen T.R."/>
            <person name="Stracke R."/>
            <person name="Reinhardt R."/>
            <person name="Goesmann A."/>
            <person name="Kraft T."/>
            <person name="Schulz B."/>
            <person name="Stadler P.F."/>
            <person name="Schmidt T."/>
            <person name="Gabaldon T."/>
            <person name="Lehrach H."/>
            <person name="Weisshaar B."/>
            <person name="Himmelbauer H."/>
        </authorList>
    </citation>
    <scope>NUCLEOTIDE SEQUENCE [LARGE SCALE GENOMIC DNA]</scope>
    <source>
        <tissue evidence="1">Taproot</tissue>
    </source>
</reference>
<evidence type="ECO:0000313" key="2">
    <source>
        <dbReference type="Proteomes" id="UP000035740"/>
    </source>
</evidence>
<dbReference type="EMBL" id="KQ090393">
    <property type="protein sequence ID" value="KMS96292.1"/>
    <property type="molecule type" value="Genomic_DNA"/>
</dbReference>
<name>A0A0J8B8X7_BETVV</name>
<dbReference type="AlphaFoldDB" id="A0A0J8B8X7"/>
<protein>
    <submittedName>
        <fullName evidence="1">Uncharacterized protein</fullName>
    </submittedName>
</protein>
<accession>A0A0J8B8X7</accession>